<dbReference type="PANTHER" id="PTHR23028:SF53">
    <property type="entry name" value="ACYL_TRANSF_3 DOMAIN-CONTAINING PROTEIN"/>
    <property type="match status" value="1"/>
</dbReference>
<dbReference type="GO" id="GO:0016020">
    <property type="term" value="C:membrane"/>
    <property type="evidence" value="ECO:0007669"/>
    <property type="project" value="TreeGrafter"/>
</dbReference>
<dbReference type="Pfam" id="PF01757">
    <property type="entry name" value="Acyl_transf_3"/>
    <property type="match status" value="1"/>
</dbReference>
<dbReference type="InterPro" id="IPR050879">
    <property type="entry name" value="Acyltransferase_3"/>
</dbReference>
<evidence type="ECO:0000313" key="3">
    <source>
        <dbReference type="EMBL" id="SVD01784.1"/>
    </source>
</evidence>
<keyword evidence="1" id="KW-1133">Transmembrane helix</keyword>
<dbReference type="InterPro" id="IPR002656">
    <property type="entry name" value="Acyl_transf_3_dom"/>
</dbReference>
<evidence type="ECO:0000256" key="1">
    <source>
        <dbReference type="SAM" id="Phobius"/>
    </source>
</evidence>
<dbReference type="AlphaFoldDB" id="A0A382RVR2"/>
<protein>
    <recommendedName>
        <fullName evidence="2">Acyltransferase 3 domain-containing protein</fullName>
    </recommendedName>
</protein>
<feature type="transmembrane region" description="Helical" evidence="1">
    <location>
        <begin position="249"/>
        <end position="269"/>
    </location>
</feature>
<dbReference type="PANTHER" id="PTHR23028">
    <property type="entry name" value="ACETYLTRANSFERASE"/>
    <property type="match status" value="1"/>
</dbReference>
<proteinExistence type="predicted"/>
<feature type="transmembrane region" description="Helical" evidence="1">
    <location>
        <begin position="217"/>
        <end position="237"/>
    </location>
</feature>
<sequence length="280" mass="31403">MHQMIGPKLGRVREMGARISLVSNFVLDRRSHSGDQVPSLDGLRGLAVLMVVFGHMSRSGVHLHPRLDLVGLGTPGVYLFFVLSSFLLTRQLLAKDKRELISARSWATYLLRRALRIYPLFITGLVLALLFPFIKQALIGPREVAFWQHLLVLEGQKIFWAIPVEVKFYLVLPFLVLVFVFLLGRRPLWALVVTLSMVIANDYLYPPAEQLYRSIALRSYLSIFLWGYLAAILHSTFIDGRPSPTVRVLLDLSAVALFAGVVMATPSAIPSLSGWVRPAL</sequence>
<gene>
    <name evidence="3" type="ORF">METZ01_LOCUS354638</name>
</gene>
<name>A0A382RVR2_9ZZZZ</name>
<dbReference type="EMBL" id="UINC01124557">
    <property type="protein sequence ID" value="SVD01784.1"/>
    <property type="molecule type" value="Genomic_DNA"/>
</dbReference>
<feature type="transmembrane region" description="Helical" evidence="1">
    <location>
        <begin position="188"/>
        <end position="205"/>
    </location>
</feature>
<dbReference type="GO" id="GO:0000271">
    <property type="term" value="P:polysaccharide biosynthetic process"/>
    <property type="evidence" value="ECO:0007669"/>
    <property type="project" value="TreeGrafter"/>
</dbReference>
<feature type="transmembrane region" description="Helical" evidence="1">
    <location>
        <begin position="76"/>
        <end position="94"/>
    </location>
</feature>
<dbReference type="GO" id="GO:0016747">
    <property type="term" value="F:acyltransferase activity, transferring groups other than amino-acyl groups"/>
    <property type="evidence" value="ECO:0007669"/>
    <property type="project" value="InterPro"/>
</dbReference>
<feature type="domain" description="Acyltransferase 3" evidence="2">
    <location>
        <begin position="38"/>
        <end position="266"/>
    </location>
</feature>
<reference evidence="3" key="1">
    <citation type="submission" date="2018-05" db="EMBL/GenBank/DDBJ databases">
        <authorList>
            <person name="Lanie J.A."/>
            <person name="Ng W.-L."/>
            <person name="Kazmierczak K.M."/>
            <person name="Andrzejewski T.M."/>
            <person name="Davidsen T.M."/>
            <person name="Wayne K.J."/>
            <person name="Tettelin H."/>
            <person name="Glass J.I."/>
            <person name="Rusch D."/>
            <person name="Podicherti R."/>
            <person name="Tsui H.-C.T."/>
            <person name="Winkler M.E."/>
        </authorList>
    </citation>
    <scope>NUCLEOTIDE SEQUENCE</scope>
</reference>
<organism evidence="3">
    <name type="scientific">marine metagenome</name>
    <dbReference type="NCBI Taxonomy" id="408172"/>
    <lineage>
        <taxon>unclassified sequences</taxon>
        <taxon>metagenomes</taxon>
        <taxon>ecological metagenomes</taxon>
    </lineage>
</organism>
<feature type="transmembrane region" description="Helical" evidence="1">
    <location>
        <begin position="158"/>
        <end position="181"/>
    </location>
</feature>
<evidence type="ECO:0000259" key="2">
    <source>
        <dbReference type="Pfam" id="PF01757"/>
    </source>
</evidence>
<accession>A0A382RVR2</accession>
<feature type="non-terminal residue" evidence="3">
    <location>
        <position position="280"/>
    </location>
</feature>
<feature type="transmembrane region" description="Helical" evidence="1">
    <location>
        <begin position="115"/>
        <end position="138"/>
    </location>
</feature>
<keyword evidence="1" id="KW-0812">Transmembrane</keyword>
<keyword evidence="1" id="KW-0472">Membrane</keyword>